<sequence length="93" mass="10900">MRAALSHVDVPRSLITLFRGRTGSYYLVHDGFKYNRHVMIMGGLKTRWRCARHKKGCKAVVYTYDGVLISRKNEHNHTQFEKIKTEFKLNLTC</sequence>
<dbReference type="Pfam" id="PF04500">
    <property type="entry name" value="FLYWCH"/>
    <property type="match status" value="1"/>
</dbReference>
<dbReference type="Gene3D" id="2.20.25.240">
    <property type="match status" value="1"/>
</dbReference>
<dbReference type="EMBL" id="JBEDNZ010000011">
    <property type="protein sequence ID" value="KAL0831908.1"/>
    <property type="molecule type" value="Genomic_DNA"/>
</dbReference>
<keyword evidence="1" id="KW-0479">Metal-binding</keyword>
<dbReference type="InterPro" id="IPR007588">
    <property type="entry name" value="Znf_FLYWCH"/>
</dbReference>
<evidence type="ECO:0000259" key="4">
    <source>
        <dbReference type="Pfam" id="PF04500"/>
    </source>
</evidence>
<dbReference type="GO" id="GO:0008270">
    <property type="term" value="F:zinc ion binding"/>
    <property type="evidence" value="ECO:0007669"/>
    <property type="project" value="UniProtKB-KW"/>
</dbReference>
<organism evidence="5 6">
    <name type="scientific">Loxostege sticticalis</name>
    <name type="common">Beet webworm moth</name>
    <dbReference type="NCBI Taxonomy" id="481309"/>
    <lineage>
        <taxon>Eukaryota</taxon>
        <taxon>Metazoa</taxon>
        <taxon>Ecdysozoa</taxon>
        <taxon>Arthropoda</taxon>
        <taxon>Hexapoda</taxon>
        <taxon>Insecta</taxon>
        <taxon>Pterygota</taxon>
        <taxon>Neoptera</taxon>
        <taxon>Endopterygota</taxon>
        <taxon>Lepidoptera</taxon>
        <taxon>Glossata</taxon>
        <taxon>Ditrysia</taxon>
        <taxon>Pyraloidea</taxon>
        <taxon>Crambidae</taxon>
        <taxon>Pyraustinae</taxon>
        <taxon>Loxostege</taxon>
    </lineage>
</organism>
<dbReference type="AlphaFoldDB" id="A0ABD0T4C5"/>
<evidence type="ECO:0000256" key="1">
    <source>
        <dbReference type="ARBA" id="ARBA00022723"/>
    </source>
</evidence>
<evidence type="ECO:0000256" key="2">
    <source>
        <dbReference type="ARBA" id="ARBA00022771"/>
    </source>
</evidence>
<comment type="caution">
    <text evidence="5">The sequence shown here is derived from an EMBL/GenBank/DDBJ whole genome shotgun (WGS) entry which is preliminary data.</text>
</comment>
<protein>
    <recommendedName>
        <fullName evidence="4">FLYWCH-type domain-containing protein</fullName>
    </recommendedName>
</protein>
<feature type="domain" description="FLYWCH-type" evidence="4">
    <location>
        <begin position="19"/>
        <end position="77"/>
    </location>
</feature>
<dbReference type="Proteomes" id="UP001549921">
    <property type="component" value="Unassembled WGS sequence"/>
</dbReference>
<keyword evidence="3" id="KW-0862">Zinc</keyword>
<evidence type="ECO:0000256" key="3">
    <source>
        <dbReference type="ARBA" id="ARBA00022833"/>
    </source>
</evidence>
<evidence type="ECO:0000313" key="6">
    <source>
        <dbReference type="Proteomes" id="UP001549921"/>
    </source>
</evidence>
<proteinExistence type="predicted"/>
<gene>
    <name evidence="5" type="ORF">ABMA28_001427</name>
</gene>
<name>A0ABD0T4C5_LOXSC</name>
<reference evidence="5 6" key="1">
    <citation type="submission" date="2024-06" db="EMBL/GenBank/DDBJ databases">
        <title>A chromosome-level genome assembly of beet webworm, Loxostege sticticalis.</title>
        <authorList>
            <person name="Zhang Y."/>
        </authorList>
    </citation>
    <scope>NUCLEOTIDE SEQUENCE [LARGE SCALE GENOMIC DNA]</scope>
    <source>
        <strain evidence="5">AQ028</strain>
        <tissue evidence="5">Male pupae</tissue>
    </source>
</reference>
<keyword evidence="2" id="KW-0863">Zinc-finger</keyword>
<accession>A0ABD0T4C5</accession>
<evidence type="ECO:0000313" key="5">
    <source>
        <dbReference type="EMBL" id="KAL0831908.1"/>
    </source>
</evidence>